<protein>
    <recommendedName>
        <fullName evidence="4">Short-chain dehydrogenase</fullName>
    </recommendedName>
</protein>
<evidence type="ECO:0000313" key="2">
    <source>
        <dbReference type="EMBL" id="TFK96207.1"/>
    </source>
</evidence>
<organism evidence="2 3">
    <name type="scientific">Pterulicium gracile</name>
    <dbReference type="NCBI Taxonomy" id="1884261"/>
    <lineage>
        <taxon>Eukaryota</taxon>
        <taxon>Fungi</taxon>
        <taxon>Dikarya</taxon>
        <taxon>Basidiomycota</taxon>
        <taxon>Agaricomycotina</taxon>
        <taxon>Agaricomycetes</taxon>
        <taxon>Agaricomycetidae</taxon>
        <taxon>Agaricales</taxon>
        <taxon>Pleurotineae</taxon>
        <taxon>Pterulaceae</taxon>
        <taxon>Pterulicium</taxon>
    </lineage>
</organism>
<dbReference type="EMBL" id="ML178865">
    <property type="protein sequence ID" value="TFK96207.1"/>
    <property type="molecule type" value="Genomic_DNA"/>
</dbReference>
<reference evidence="2 3" key="1">
    <citation type="journal article" date="2019" name="Nat. Ecol. Evol.">
        <title>Megaphylogeny resolves global patterns of mushroom evolution.</title>
        <authorList>
            <person name="Varga T."/>
            <person name="Krizsan K."/>
            <person name="Foldi C."/>
            <person name="Dima B."/>
            <person name="Sanchez-Garcia M."/>
            <person name="Sanchez-Ramirez S."/>
            <person name="Szollosi G.J."/>
            <person name="Szarkandi J.G."/>
            <person name="Papp V."/>
            <person name="Albert L."/>
            <person name="Andreopoulos W."/>
            <person name="Angelini C."/>
            <person name="Antonin V."/>
            <person name="Barry K.W."/>
            <person name="Bougher N.L."/>
            <person name="Buchanan P."/>
            <person name="Buyck B."/>
            <person name="Bense V."/>
            <person name="Catcheside P."/>
            <person name="Chovatia M."/>
            <person name="Cooper J."/>
            <person name="Damon W."/>
            <person name="Desjardin D."/>
            <person name="Finy P."/>
            <person name="Geml J."/>
            <person name="Haridas S."/>
            <person name="Hughes K."/>
            <person name="Justo A."/>
            <person name="Karasinski D."/>
            <person name="Kautmanova I."/>
            <person name="Kiss B."/>
            <person name="Kocsube S."/>
            <person name="Kotiranta H."/>
            <person name="LaButti K.M."/>
            <person name="Lechner B.E."/>
            <person name="Liimatainen K."/>
            <person name="Lipzen A."/>
            <person name="Lukacs Z."/>
            <person name="Mihaltcheva S."/>
            <person name="Morgado L.N."/>
            <person name="Niskanen T."/>
            <person name="Noordeloos M.E."/>
            <person name="Ohm R.A."/>
            <person name="Ortiz-Santana B."/>
            <person name="Ovrebo C."/>
            <person name="Racz N."/>
            <person name="Riley R."/>
            <person name="Savchenko A."/>
            <person name="Shiryaev A."/>
            <person name="Soop K."/>
            <person name="Spirin V."/>
            <person name="Szebenyi C."/>
            <person name="Tomsovsky M."/>
            <person name="Tulloss R.E."/>
            <person name="Uehling J."/>
            <person name="Grigoriev I.V."/>
            <person name="Vagvolgyi C."/>
            <person name="Papp T."/>
            <person name="Martin F.M."/>
            <person name="Miettinen O."/>
            <person name="Hibbett D.S."/>
            <person name="Nagy L.G."/>
        </authorList>
    </citation>
    <scope>NUCLEOTIDE SEQUENCE [LARGE SCALE GENOMIC DNA]</scope>
    <source>
        <strain evidence="2 3">CBS 309.79</strain>
    </source>
</reference>
<dbReference type="STRING" id="1884261.A0A5C3Q4X7"/>
<evidence type="ECO:0008006" key="4">
    <source>
        <dbReference type="Google" id="ProtNLM"/>
    </source>
</evidence>
<dbReference type="OrthoDB" id="542013at2759"/>
<dbReference type="Proteomes" id="UP000305067">
    <property type="component" value="Unassembled WGS sequence"/>
</dbReference>
<proteinExistence type="predicted"/>
<sequence>MKFSMSSFVYEQWSRPLPVASHDLTGQTVVVLGANVGLGFEAAKHFARMKPAKLILACRNQSKADDALANLRKETGYEGGEVWLVDLLDFASVSKFGERFHKKEARLDIFVANAAVAPTGFEVSEEGYEQTLHVNHLSTALISLLLLPKMEATAKLRGSGSKPRLVIVSSEVHHWYQFDAKALAKKDLLKYLGSEEYCTPAEIALGRLYLLSKLLNVFFTRALASRLSSVTIDTVNPGYCYSGLRRNYAGVQAIVDRLQELALARSTEVGSRQLVWAALEGKDTEVHGQYISNFGALEPADYVLENGDLEERIWDETLAVLSKVEPKVAEVARGLLGVQ</sequence>
<dbReference type="AlphaFoldDB" id="A0A5C3Q4X7"/>
<evidence type="ECO:0000256" key="1">
    <source>
        <dbReference type="ARBA" id="ARBA00023002"/>
    </source>
</evidence>
<dbReference type="PANTHER" id="PTHR43157">
    <property type="entry name" value="PHOSPHATIDYLINOSITOL-GLYCAN BIOSYNTHESIS CLASS F PROTEIN-RELATED"/>
    <property type="match status" value="1"/>
</dbReference>
<dbReference type="InterPro" id="IPR036291">
    <property type="entry name" value="NAD(P)-bd_dom_sf"/>
</dbReference>
<dbReference type="PANTHER" id="PTHR43157:SF31">
    <property type="entry name" value="PHOSPHATIDYLINOSITOL-GLYCAN BIOSYNTHESIS CLASS F PROTEIN"/>
    <property type="match status" value="1"/>
</dbReference>
<dbReference type="InterPro" id="IPR002347">
    <property type="entry name" value="SDR_fam"/>
</dbReference>
<accession>A0A5C3Q4X7</accession>
<dbReference type="PRINTS" id="PR00081">
    <property type="entry name" value="GDHRDH"/>
</dbReference>
<dbReference type="SUPFAM" id="SSF51735">
    <property type="entry name" value="NAD(P)-binding Rossmann-fold domains"/>
    <property type="match status" value="1"/>
</dbReference>
<keyword evidence="3" id="KW-1185">Reference proteome</keyword>
<gene>
    <name evidence="2" type="ORF">BDV98DRAFT_536903</name>
</gene>
<keyword evidence="1" id="KW-0560">Oxidoreductase</keyword>
<dbReference type="Gene3D" id="3.40.50.720">
    <property type="entry name" value="NAD(P)-binding Rossmann-like Domain"/>
    <property type="match status" value="1"/>
</dbReference>
<evidence type="ECO:0000313" key="3">
    <source>
        <dbReference type="Proteomes" id="UP000305067"/>
    </source>
</evidence>
<dbReference type="Pfam" id="PF00106">
    <property type="entry name" value="adh_short"/>
    <property type="match status" value="1"/>
</dbReference>
<dbReference type="GO" id="GO:0016491">
    <property type="term" value="F:oxidoreductase activity"/>
    <property type="evidence" value="ECO:0007669"/>
    <property type="project" value="UniProtKB-KW"/>
</dbReference>
<name>A0A5C3Q4X7_9AGAR</name>